<reference evidence="1 2" key="1">
    <citation type="journal article" date="2022" name="DNA Res.">
        <title>Chromosomal-level genome assembly of the orchid tree Bauhinia variegata (Leguminosae; Cercidoideae) supports the allotetraploid origin hypothesis of Bauhinia.</title>
        <authorList>
            <person name="Zhong Y."/>
            <person name="Chen Y."/>
            <person name="Zheng D."/>
            <person name="Pang J."/>
            <person name="Liu Y."/>
            <person name="Luo S."/>
            <person name="Meng S."/>
            <person name="Qian L."/>
            <person name="Wei D."/>
            <person name="Dai S."/>
            <person name="Zhou R."/>
        </authorList>
    </citation>
    <scope>NUCLEOTIDE SEQUENCE [LARGE SCALE GENOMIC DNA]</scope>
    <source>
        <strain evidence="1">BV-YZ2020</strain>
    </source>
</reference>
<accession>A0ACB9Q033</accession>
<organism evidence="1 2">
    <name type="scientific">Bauhinia variegata</name>
    <name type="common">Purple orchid tree</name>
    <name type="synonym">Phanera variegata</name>
    <dbReference type="NCBI Taxonomy" id="167791"/>
    <lineage>
        <taxon>Eukaryota</taxon>
        <taxon>Viridiplantae</taxon>
        <taxon>Streptophyta</taxon>
        <taxon>Embryophyta</taxon>
        <taxon>Tracheophyta</taxon>
        <taxon>Spermatophyta</taxon>
        <taxon>Magnoliopsida</taxon>
        <taxon>eudicotyledons</taxon>
        <taxon>Gunneridae</taxon>
        <taxon>Pentapetalae</taxon>
        <taxon>rosids</taxon>
        <taxon>fabids</taxon>
        <taxon>Fabales</taxon>
        <taxon>Fabaceae</taxon>
        <taxon>Cercidoideae</taxon>
        <taxon>Cercideae</taxon>
        <taxon>Bauhiniinae</taxon>
        <taxon>Bauhinia</taxon>
    </lineage>
</organism>
<keyword evidence="2" id="KW-1185">Reference proteome</keyword>
<evidence type="ECO:0000313" key="1">
    <source>
        <dbReference type="EMBL" id="KAI4353494.1"/>
    </source>
</evidence>
<evidence type="ECO:0000313" key="2">
    <source>
        <dbReference type="Proteomes" id="UP000828941"/>
    </source>
</evidence>
<sequence>MDELADRFSTLLDASINLEELNSHVCPFGREDISHIASSTLVNRAEGKRLTRENISHYPLLVREMHKIADSTGGKNMGQSAPNMPLSKIEFPSLESQVQVYETVEGNNFIDKKIDELLLSNLEALFQKATKQIVEFGYSKDETEKVLSRNGLYAGEGDLVSNIVHDTLNILKEKQVTNPTHIIFENFQEFLNYTVVEIISVFLELKSSLTVSEAMWLLLICDFNLSQASTMEVDHLSGLGISMEESSASFSDPQSKPEGKTCYAIPLNYAAKSTSALVYTKTNPKPGPSASNTPMIPDYCTLAGIPYDNTLHKYVPRDEKDELLLKLVPRVKELQDELQSWTDWANQKVMQVTQRLMKYQGELKTLRKEKQEAELWEKEILKMENVVANHSIQIERHSSVTPILESENAKLKKELSAAKALAVKEAAKLEQALEREKMALKKAQLWKSENENGLLLDELRKEKRTLSNLQQEVEKEEMLQAKVEAKMERERAAKEKLLTQAALIRKEREQIEACSKSQENMIRKKAVADMEDYVEKIVKLEKELVELKSKYESGKIAALRGNIDENKSSQKVKGNKKSNASQITATSEASGTLKRERECVMCLSEETSLVFLPCAHQVVCVECNDLHEKQGLKECPTCRTPIQRRIHSRFSEM</sequence>
<name>A0ACB9Q033_BAUVA</name>
<protein>
    <submittedName>
        <fullName evidence="1">Uncharacterized protein</fullName>
    </submittedName>
</protein>
<dbReference type="EMBL" id="CM039427">
    <property type="protein sequence ID" value="KAI4353494.1"/>
    <property type="molecule type" value="Genomic_DNA"/>
</dbReference>
<gene>
    <name evidence="1" type="ORF">L6164_002440</name>
</gene>
<proteinExistence type="predicted"/>
<dbReference type="Proteomes" id="UP000828941">
    <property type="component" value="Chromosome 2"/>
</dbReference>
<comment type="caution">
    <text evidence="1">The sequence shown here is derived from an EMBL/GenBank/DDBJ whole genome shotgun (WGS) entry which is preliminary data.</text>
</comment>